<dbReference type="Pfam" id="PF07910">
    <property type="entry name" value="Peptidase_C78"/>
    <property type="match status" value="1"/>
</dbReference>
<dbReference type="GO" id="GO:0006508">
    <property type="term" value="P:proteolysis"/>
    <property type="evidence" value="ECO:0007669"/>
    <property type="project" value="UniProtKB-KW"/>
</dbReference>
<evidence type="ECO:0000256" key="5">
    <source>
        <dbReference type="ARBA" id="ARBA00022807"/>
    </source>
</evidence>
<dbReference type="STRING" id="6335.A0A0V1L8J2"/>
<dbReference type="GO" id="GO:0071567">
    <property type="term" value="F:deUFMylase activity"/>
    <property type="evidence" value="ECO:0007669"/>
    <property type="project" value="TreeGrafter"/>
</dbReference>
<feature type="domain" description="UFSP2 second" evidence="7">
    <location>
        <begin position="185"/>
        <end position="400"/>
    </location>
</feature>
<evidence type="ECO:0000256" key="2">
    <source>
        <dbReference type="ARBA" id="ARBA00022670"/>
    </source>
</evidence>
<dbReference type="Pfam" id="PF20908">
    <property type="entry name" value="UfSP2_N"/>
    <property type="match status" value="1"/>
</dbReference>
<comment type="similarity">
    <text evidence="1">Belongs to the peptidase C78 family.</text>
</comment>
<keyword evidence="2 8" id="KW-0645">Protease</keyword>
<dbReference type="InterPro" id="IPR038765">
    <property type="entry name" value="Papain-like_cys_pep_sf"/>
</dbReference>
<keyword evidence="3" id="KW-0833">Ubl conjugation pathway</keyword>
<gene>
    <name evidence="8" type="primary">UFSP2</name>
    <name evidence="8" type="ORF">T02_16202</name>
</gene>
<evidence type="ECO:0000256" key="1">
    <source>
        <dbReference type="ARBA" id="ARBA00008552"/>
    </source>
</evidence>
<evidence type="ECO:0000313" key="8">
    <source>
        <dbReference type="EMBL" id="KRZ55786.1"/>
    </source>
</evidence>
<protein>
    <submittedName>
        <fullName evidence="8">Ufm1-specific protease 2</fullName>
    </submittedName>
</protein>
<dbReference type="SUPFAM" id="SSF54001">
    <property type="entry name" value="Cysteine proteinases"/>
    <property type="match status" value="1"/>
</dbReference>
<dbReference type="AlphaFoldDB" id="A0A0V1L8J2"/>
<dbReference type="InterPro" id="IPR012462">
    <property type="entry name" value="UFSP1/2_DUB_cat"/>
</dbReference>
<name>A0A0V1L8J2_9BILA</name>
<dbReference type="PANTHER" id="PTHR48153">
    <property type="entry name" value="UFM1-SPECIFIC PROTEASE 2"/>
    <property type="match status" value="1"/>
</dbReference>
<keyword evidence="9" id="KW-1185">Reference proteome</keyword>
<evidence type="ECO:0000259" key="6">
    <source>
        <dbReference type="Pfam" id="PF07910"/>
    </source>
</evidence>
<evidence type="ECO:0000313" key="9">
    <source>
        <dbReference type="Proteomes" id="UP000054721"/>
    </source>
</evidence>
<keyword evidence="5" id="KW-0788">Thiol protease</keyword>
<reference evidence="8 9" key="1">
    <citation type="submission" date="2015-05" db="EMBL/GenBank/DDBJ databases">
        <title>Evolution of Trichinella species and genotypes.</title>
        <authorList>
            <person name="Korhonen P.K."/>
            <person name="Edoardo P."/>
            <person name="Giuseppe L.R."/>
            <person name="Gasser R.B."/>
        </authorList>
    </citation>
    <scope>NUCLEOTIDE SEQUENCE [LARGE SCALE GENOMIC DNA]</scope>
    <source>
        <strain evidence="8">ISS10</strain>
    </source>
</reference>
<keyword evidence="4" id="KW-0378">Hydrolase</keyword>
<organism evidence="8 9">
    <name type="scientific">Trichinella nativa</name>
    <dbReference type="NCBI Taxonomy" id="6335"/>
    <lineage>
        <taxon>Eukaryota</taxon>
        <taxon>Metazoa</taxon>
        <taxon>Ecdysozoa</taxon>
        <taxon>Nematoda</taxon>
        <taxon>Enoplea</taxon>
        <taxon>Dorylaimia</taxon>
        <taxon>Trichinellida</taxon>
        <taxon>Trichinellidae</taxon>
        <taxon>Trichinella</taxon>
    </lineage>
</organism>
<feature type="domain" description="UFSP1/2/DUB catalytic" evidence="6">
    <location>
        <begin position="419"/>
        <end position="596"/>
    </location>
</feature>
<evidence type="ECO:0000256" key="4">
    <source>
        <dbReference type="ARBA" id="ARBA00022801"/>
    </source>
</evidence>
<proteinExistence type="inferred from homology"/>
<evidence type="ECO:0000259" key="7">
    <source>
        <dbReference type="Pfam" id="PF20908"/>
    </source>
</evidence>
<comment type="caution">
    <text evidence="8">The sequence shown here is derived from an EMBL/GenBank/DDBJ whole genome shotgun (WGS) entry which is preliminary data.</text>
</comment>
<sequence>MQLKVYESYFKETSRYIEHHGELATHGILLGSSFNDVVIIYRALLFKNEVDVYSELRSIWNSLVGGVDIVGILILETAEQKLHDSHSIISKYLHFIREKFIPVTAEHSVVATHSSGSADVPNFFAVTRTGSIEMNINLEPVIPQWITAREIQSQLITLKSSLKLQAQIALDLHSSKVNVEKCTMKAFDHLIRNMKQDSNVFIHKPSGSIFGTTSKNGFLNGLKANSTVGNLRTLDENMNGGKSRSLNSMIHSKVIHLSHGKLFTPDLSDDNKFALIADSQNRNYKVYSIPVILEPVICLRSEVGVNAIHINFEIAIIRLLEQAKQCLLKNCNFESLEFPIPEFTLLLPPPALFFITVCQPRNTSDSDNLEWRNDLHAMWNLSTFRSVFRRMNRFVFSDDPQSRLRNVHEALTPPGNESNMATVYGLYEYYHYMQDGFDDRGWGCAYRSLQTIWSWFILNGYTEKPVPNHRQIQQALADIGDKPKSFVGTKQWIGSMELSYCIDHLLGITCRTLSLNSREELTDWAEELRRHFHSAGTPVMIGGGNLAHTILGVSIDEETGEAKYLVLDPHYAGAEDLKSITQKGWCGWKTVDFWSSDLNKIENFKNIITKSFWKTHQSLYFTGGEESQFFSTILHFAP</sequence>
<dbReference type="InterPro" id="IPR049387">
    <property type="entry name" value="UFSP2-like_2nd"/>
</dbReference>
<dbReference type="Proteomes" id="UP000054721">
    <property type="component" value="Unassembled WGS sequence"/>
</dbReference>
<dbReference type="Gene3D" id="3.90.70.130">
    <property type="match status" value="1"/>
</dbReference>
<dbReference type="PANTHER" id="PTHR48153:SF2">
    <property type="entry name" value="UFM1-SPECIFIC PROTEASE 2"/>
    <property type="match status" value="1"/>
</dbReference>
<dbReference type="OrthoDB" id="417506at2759"/>
<evidence type="ECO:0000256" key="3">
    <source>
        <dbReference type="ARBA" id="ARBA00022786"/>
    </source>
</evidence>
<dbReference type="EMBL" id="JYDW01000107">
    <property type="protein sequence ID" value="KRZ55786.1"/>
    <property type="molecule type" value="Genomic_DNA"/>
</dbReference>
<accession>A0A0V1L8J2</accession>